<comment type="subcellular location">
    <subcellularLocation>
        <location evidence="1">Membrane</location>
        <topology evidence="1">Multi-pass membrane protein</topology>
    </subcellularLocation>
</comment>
<name>A0ABT4T3L4_9ACTN</name>
<reference evidence="8 9" key="1">
    <citation type="submission" date="2022-11" db="EMBL/GenBank/DDBJ databases">
        <title>Nonomuraea corallina sp. nov., a new species of the genus Nonomuraea isolated from sea side sediment in Thai sea.</title>
        <authorList>
            <person name="Ngamcharungchit C."/>
            <person name="Matsumoto A."/>
            <person name="Suriyachadkun C."/>
            <person name="Panbangred W."/>
            <person name="Inahashi Y."/>
            <person name="Intra B."/>
        </authorList>
    </citation>
    <scope>NUCLEOTIDE SEQUENCE [LARGE SCALE GENOMIC DNA]</scope>
    <source>
        <strain evidence="8 9">DSM 43553</strain>
    </source>
</reference>
<evidence type="ECO:0000256" key="1">
    <source>
        <dbReference type="ARBA" id="ARBA00004141"/>
    </source>
</evidence>
<evidence type="ECO:0000313" key="8">
    <source>
        <dbReference type="EMBL" id="MDA0643849.1"/>
    </source>
</evidence>
<proteinExistence type="predicted"/>
<evidence type="ECO:0000256" key="6">
    <source>
        <dbReference type="SAM" id="Phobius"/>
    </source>
</evidence>
<feature type="transmembrane region" description="Helical" evidence="6">
    <location>
        <begin position="120"/>
        <end position="144"/>
    </location>
</feature>
<evidence type="ECO:0000256" key="3">
    <source>
        <dbReference type="ARBA" id="ARBA00022989"/>
    </source>
</evidence>
<feature type="transmembrane region" description="Helical" evidence="6">
    <location>
        <begin position="42"/>
        <end position="58"/>
    </location>
</feature>
<feature type="transmembrane region" description="Helical" evidence="6">
    <location>
        <begin position="285"/>
        <end position="303"/>
    </location>
</feature>
<evidence type="ECO:0000256" key="4">
    <source>
        <dbReference type="ARBA" id="ARBA00023136"/>
    </source>
</evidence>
<dbReference type="RefSeq" id="WP_271278015.1">
    <property type="nucleotide sequence ID" value="NZ_BAABFD010000018.1"/>
</dbReference>
<keyword evidence="4 6" id="KW-0472">Membrane</keyword>
<gene>
    <name evidence="8" type="ORF">OUY24_24740</name>
</gene>
<feature type="domain" description="Integral membrane bound transporter" evidence="7">
    <location>
        <begin position="210"/>
        <end position="326"/>
    </location>
</feature>
<keyword evidence="2 6" id="KW-0812">Transmembrane</keyword>
<evidence type="ECO:0000256" key="5">
    <source>
        <dbReference type="SAM" id="MobiDB-lite"/>
    </source>
</evidence>
<feature type="transmembrane region" description="Helical" evidence="6">
    <location>
        <begin position="88"/>
        <end position="108"/>
    </location>
</feature>
<sequence length="336" mass="34794">MGRRQADDHRNPGARQAQTLSTAGRWAEQVWDLLRPQGKPDFPAGLAAGVLIVVPLLAGAALHRTSLGAAVTLAATLMLYPAPQPLSLVMLVRGAAVTAAGVFVWLVAGQPWLLAAGVTAAAVAGSFWPLLGTTAALGALLMAIMDDPGIGVPGLAQLAGAAWAALVVLPLGRLSATVPPSELSLARRARHAARLGVLVAVSMSITVLLGLRVAEGHWLVTAILVTLRPTPEATGSRYVKRMLGGLAGSALAALILLCRPSTLVTALCVGAAGTLAHAYRAANYVYWSFWMPVTVLLLADFSYPEPWTASVARLAMNLAGGLAALAAVRYLWPDPP</sequence>
<keyword evidence="9" id="KW-1185">Reference proteome</keyword>
<dbReference type="Pfam" id="PF13515">
    <property type="entry name" value="FUSC_2"/>
    <property type="match status" value="1"/>
</dbReference>
<evidence type="ECO:0000259" key="7">
    <source>
        <dbReference type="Pfam" id="PF13515"/>
    </source>
</evidence>
<feature type="transmembrane region" description="Helical" evidence="6">
    <location>
        <begin position="150"/>
        <end position="171"/>
    </location>
</feature>
<feature type="transmembrane region" description="Helical" evidence="6">
    <location>
        <begin position="315"/>
        <end position="332"/>
    </location>
</feature>
<feature type="compositionally biased region" description="Basic and acidic residues" evidence="5">
    <location>
        <begin position="1"/>
        <end position="11"/>
    </location>
</feature>
<comment type="caution">
    <text evidence="8">The sequence shown here is derived from an EMBL/GenBank/DDBJ whole genome shotgun (WGS) entry which is preliminary data.</text>
</comment>
<dbReference type="InterPro" id="IPR049453">
    <property type="entry name" value="Memb_transporter_dom"/>
</dbReference>
<feature type="transmembrane region" description="Helical" evidence="6">
    <location>
        <begin position="192"/>
        <end position="211"/>
    </location>
</feature>
<evidence type="ECO:0000313" key="9">
    <source>
        <dbReference type="Proteomes" id="UP001212498"/>
    </source>
</evidence>
<accession>A0ABT4T3L4</accession>
<keyword evidence="3 6" id="KW-1133">Transmembrane helix</keyword>
<protein>
    <submittedName>
        <fullName evidence="8">FUSC family protein</fullName>
    </submittedName>
</protein>
<evidence type="ECO:0000256" key="2">
    <source>
        <dbReference type="ARBA" id="ARBA00022692"/>
    </source>
</evidence>
<organism evidence="8 9">
    <name type="scientific">Nonomuraea ferruginea</name>
    <dbReference type="NCBI Taxonomy" id="46174"/>
    <lineage>
        <taxon>Bacteria</taxon>
        <taxon>Bacillati</taxon>
        <taxon>Actinomycetota</taxon>
        <taxon>Actinomycetes</taxon>
        <taxon>Streptosporangiales</taxon>
        <taxon>Streptosporangiaceae</taxon>
        <taxon>Nonomuraea</taxon>
    </lineage>
</organism>
<feature type="region of interest" description="Disordered" evidence="5">
    <location>
        <begin position="1"/>
        <end position="23"/>
    </location>
</feature>
<dbReference type="Proteomes" id="UP001212498">
    <property type="component" value="Unassembled WGS sequence"/>
</dbReference>
<dbReference type="EMBL" id="JAPNUD010000078">
    <property type="protein sequence ID" value="MDA0643849.1"/>
    <property type="molecule type" value="Genomic_DNA"/>
</dbReference>